<dbReference type="STRING" id="996637.SGM_4445"/>
<gene>
    <name evidence="2" type="ORF">SGM_4445</name>
</gene>
<dbReference type="EMBL" id="AEYX01000041">
    <property type="protein sequence ID" value="EGG45117.1"/>
    <property type="molecule type" value="Genomic_DNA"/>
</dbReference>
<keyword evidence="3" id="KW-1185">Reference proteome</keyword>
<reference evidence="2 3" key="1">
    <citation type="journal article" date="2011" name="J. Bacteriol.">
        <title>Draft genome sequence of the marine bacterium Streptomyces griseoaurantiacus M045, which produces novel manumycin-type antibiotics with a pABA core component.</title>
        <authorList>
            <person name="Li F."/>
            <person name="Jiang P."/>
            <person name="Zheng H."/>
            <person name="Wang S."/>
            <person name="Zhao G."/>
            <person name="Qin S."/>
            <person name="Liu Z."/>
        </authorList>
    </citation>
    <scope>NUCLEOTIDE SEQUENCE [LARGE SCALE GENOMIC DNA]</scope>
    <source>
        <strain evidence="2 3">M045</strain>
    </source>
</reference>
<dbReference type="Proteomes" id="UP000003022">
    <property type="component" value="Unassembled WGS sequence"/>
</dbReference>
<proteinExistence type="predicted"/>
<name>F3NMT1_9ACTN</name>
<accession>F3NMT1</accession>
<evidence type="ECO:0000313" key="3">
    <source>
        <dbReference type="Proteomes" id="UP000003022"/>
    </source>
</evidence>
<feature type="region of interest" description="Disordered" evidence="1">
    <location>
        <begin position="40"/>
        <end position="64"/>
    </location>
</feature>
<organism evidence="2 3">
    <name type="scientific">Streptomyces griseoaurantiacus M045</name>
    <dbReference type="NCBI Taxonomy" id="996637"/>
    <lineage>
        <taxon>Bacteria</taxon>
        <taxon>Bacillati</taxon>
        <taxon>Actinomycetota</taxon>
        <taxon>Actinomycetes</taxon>
        <taxon>Kitasatosporales</taxon>
        <taxon>Streptomycetaceae</taxon>
        <taxon>Streptomyces</taxon>
        <taxon>Streptomyces aurantiacus group</taxon>
    </lineage>
</organism>
<comment type="caution">
    <text evidence="2">The sequence shown here is derived from an EMBL/GenBank/DDBJ whole genome shotgun (WGS) entry which is preliminary data.</text>
</comment>
<protein>
    <submittedName>
        <fullName evidence="2">Uncharacterized protein</fullName>
    </submittedName>
</protein>
<evidence type="ECO:0000256" key="1">
    <source>
        <dbReference type="SAM" id="MobiDB-lite"/>
    </source>
</evidence>
<sequence>MRCCCHPAMLPGRWGRMRRVVHREAYVVVLIRSTVVSTARRAARPGMTRPSHAFNTAAMTHPAH</sequence>
<dbReference type="AlphaFoldDB" id="F3NMT1"/>
<evidence type="ECO:0000313" key="2">
    <source>
        <dbReference type="EMBL" id="EGG45117.1"/>
    </source>
</evidence>